<comment type="caution">
    <text evidence="3">The sequence shown here is derived from an EMBL/GenBank/DDBJ whole genome shotgun (WGS) entry which is preliminary data.</text>
</comment>
<keyword evidence="2" id="KW-0812">Transmembrane</keyword>
<gene>
    <name evidence="3" type="ORF">VXJ25_01335</name>
</gene>
<reference evidence="3 4" key="1">
    <citation type="submission" date="2024-01" db="EMBL/GenBank/DDBJ databases">
        <title>Description of Olsenella sp. nov., isolated from pig feces.</title>
        <authorList>
            <person name="Chang Y.-H."/>
        </authorList>
    </citation>
    <scope>NUCLEOTIDE SEQUENCE [LARGE SCALE GENOMIC DNA]</scope>
    <source>
        <strain evidence="3 4">YH-ols2223</strain>
    </source>
</reference>
<dbReference type="InterPro" id="IPR047676">
    <property type="entry name" value="FxLYD_dom"/>
</dbReference>
<dbReference type="Proteomes" id="UP001332931">
    <property type="component" value="Unassembled WGS sequence"/>
</dbReference>
<dbReference type="RefSeq" id="WP_330957408.1">
    <property type="nucleotide sequence ID" value="NZ_JAZGJQ010000001.1"/>
</dbReference>
<dbReference type="EMBL" id="JAZGJQ010000001">
    <property type="protein sequence ID" value="MEE6146644.1"/>
    <property type="molecule type" value="Genomic_DNA"/>
</dbReference>
<feature type="compositionally biased region" description="Low complexity" evidence="1">
    <location>
        <begin position="47"/>
        <end position="61"/>
    </location>
</feature>
<evidence type="ECO:0000313" key="3">
    <source>
        <dbReference type="EMBL" id="MEE6146644.1"/>
    </source>
</evidence>
<proteinExistence type="predicted"/>
<keyword evidence="2" id="KW-1133">Transmembrane helix</keyword>
<organism evidence="3 4">
    <name type="scientific">Olsenella absiana</name>
    <dbReference type="NCBI Taxonomy" id="3115222"/>
    <lineage>
        <taxon>Bacteria</taxon>
        <taxon>Bacillati</taxon>
        <taxon>Actinomycetota</taxon>
        <taxon>Coriobacteriia</taxon>
        <taxon>Coriobacteriales</taxon>
        <taxon>Atopobiaceae</taxon>
        <taxon>Olsenella</taxon>
    </lineage>
</organism>
<dbReference type="Pfam" id="PF11906">
    <property type="entry name" value="DUF3426"/>
    <property type="match status" value="1"/>
</dbReference>
<dbReference type="InterPro" id="IPR021834">
    <property type="entry name" value="DUF3426"/>
</dbReference>
<feature type="transmembrane region" description="Helical" evidence="2">
    <location>
        <begin position="16"/>
        <end position="35"/>
    </location>
</feature>
<keyword evidence="4" id="KW-1185">Reference proteome</keyword>
<evidence type="ECO:0000256" key="1">
    <source>
        <dbReference type="SAM" id="MobiDB-lite"/>
    </source>
</evidence>
<feature type="region of interest" description="Disordered" evidence="1">
    <location>
        <begin position="36"/>
        <end position="74"/>
    </location>
</feature>
<name>A0ABU7R7S5_9ACTN</name>
<evidence type="ECO:0000256" key="2">
    <source>
        <dbReference type="SAM" id="Phobius"/>
    </source>
</evidence>
<protein>
    <submittedName>
        <fullName evidence="3">DUF3426 domain-containing protein</fullName>
    </submittedName>
</protein>
<sequence length="153" mass="15755">MAEVEKSKKKGGKGKVVLIVVVVVVALAVIAGMGGNGKSGSDAQAVSGDAQASAGTQQTASEPAEKFPVSDEEVDTSNPYLYQISGTLTNNSGKDCSYVQVTYVLYDADGNQVGNAYANATELKAGGTWKFNASGTVDPEDVASYELSEVTGY</sequence>
<accession>A0ABU7R7S5</accession>
<dbReference type="NCBIfam" id="NF038353">
    <property type="entry name" value="FxLYD_dom"/>
    <property type="match status" value="1"/>
</dbReference>
<keyword evidence="2" id="KW-0472">Membrane</keyword>
<evidence type="ECO:0000313" key="4">
    <source>
        <dbReference type="Proteomes" id="UP001332931"/>
    </source>
</evidence>